<organism evidence="3">
    <name type="scientific">uncultured bacterium contig00003(2014)</name>
    <dbReference type="NCBI Taxonomy" id="1465624"/>
    <lineage>
        <taxon>Bacteria</taxon>
        <taxon>environmental samples</taxon>
    </lineage>
</organism>
<dbReference type="Pfam" id="PF17148">
    <property type="entry name" value="DUF5117"/>
    <property type="match status" value="1"/>
</dbReference>
<feature type="domain" description="DUF5117" evidence="2">
    <location>
        <begin position="91"/>
        <end position="265"/>
    </location>
</feature>
<dbReference type="GO" id="GO:0008237">
    <property type="term" value="F:metallopeptidase activity"/>
    <property type="evidence" value="ECO:0007669"/>
    <property type="project" value="InterPro"/>
</dbReference>
<evidence type="ECO:0000313" key="3">
    <source>
        <dbReference type="EMBL" id="AIA99563.1"/>
    </source>
</evidence>
<dbReference type="InterPro" id="IPR034032">
    <property type="entry name" value="Zn_MMP-like_bac"/>
</dbReference>
<dbReference type="InterPro" id="IPR024079">
    <property type="entry name" value="MetalloPept_cat_dom_sf"/>
</dbReference>
<dbReference type="CDD" id="cd04276">
    <property type="entry name" value="ZnMc_MMP_like_2"/>
    <property type="match status" value="1"/>
</dbReference>
<dbReference type="PANTHER" id="PTHR38478:SF1">
    <property type="entry name" value="ZINC DEPENDENT METALLOPROTEASE DOMAIN LIPOPROTEIN"/>
    <property type="match status" value="1"/>
</dbReference>
<dbReference type="InterPro" id="IPR033413">
    <property type="entry name" value="DUF5117"/>
</dbReference>
<dbReference type="SUPFAM" id="SSF55486">
    <property type="entry name" value="Metalloproteases ('zincins'), catalytic domain"/>
    <property type="match status" value="1"/>
</dbReference>
<proteinExistence type="predicted"/>
<dbReference type="Pfam" id="PF16313">
    <property type="entry name" value="DUF4953"/>
    <property type="match status" value="1"/>
</dbReference>
<dbReference type="PANTHER" id="PTHR38478">
    <property type="entry name" value="PEPTIDASE M1A AND M12B"/>
    <property type="match status" value="1"/>
</dbReference>
<evidence type="ECO:0000259" key="1">
    <source>
        <dbReference type="Pfam" id="PF16313"/>
    </source>
</evidence>
<evidence type="ECO:0008006" key="4">
    <source>
        <dbReference type="Google" id="ProtNLM"/>
    </source>
</evidence>
<reference evidence="3" key="1">
    <citation type="journal article" date="2014" name="Microb. Ecol.">
        <title>Phylogenetic and Functional Analysis of Gut Microbiota of a Fungus-Growing Higher Termite: Bacteroidetes from Higher Termites Are a Rich Source of beta-Glucosidase Genes.</title>
        <authorList>
            <person name="Zhang M."/>
            <person name="Liu N."/>
            <person name="Qian C."/>
            <person name="Wang Q."/>
            <person name="Wang Q."/>
            <person name="Long Y."/>
            <person name="Huang Y."/>
            <person name="Zhou Z."/>
            <person name="Yan X."/>
        </authorList>
    </citation>
    <scope>NUCLEOTIDE SEQUENCE</scope>
</reference>
<protein>
    <recommendedName>
        <fullName evidence="4">DUF5117 domain-containing protein</fullName>
    </recommendedName>
</protein>
<feature type="domain" description="EcxA zinc-binding" evidence="1">
    <location>
        <begin position="399"/>
        <end position="699"/>
    </location>
</feature>
<dbReference type="Gene3D" id="3.40.390.10">
    <property type="entry name" value="Collagenase (Catalytic Domain)"/>
    <property type="match status" value="1"/>
</dbReference>
<dbReference type="EMBL" id="KJ095701">
    <property type="protein sequence ID" value="AIA99563.1"/>
    <property type="molecule type" value="Genomic_DNA"/>
</dbReference>
<dbReference type="InterPro" id="IPR032534">
    <property type="entry name" value="EcxA_zinc-bd"/>
</dbReference>
<name>A0A060D222_9BACT</name>
<evidence type="ECO:0000259" key="2">
    <source>
        <dbReference type="Pfam" id="PF17148"/>
    </source>
</evidence>
<accession>A0A060D222</accession>
<sequence length="810" mass="91649">MKKTGILFLAAILWFSALQVRAQSLYGGFFDEIKGLVTAKSDFITLRCTTDKLWFEIPVKYMDREMLIASTLSDISSPSFGDIGNKAKPPMHIRFTLQDTMVHMRQINTRFTTDFARQALERVNTDPILNSYPVQAWGPDSTSVVVEMTDLLLDNPAFFDFFKQEAIAAAAPTFKKESSWFDEIKAFADNLAVKSVLTFSVTSDAGETPVTARVTRSILLLPEDKMTPRIADSRVGIFTTDKLRFTDRLDGAKPYSVANRWRMVPSDPQAYARGELVEPTKPIVWYIDSDFPELWKAPIRKGIEDWIPAFEAIGFKNAIQVRDFPTPEQDPDFDPDNLRYSCVRYLPSSVSNAMGPSWVDPATGEIINASVIVWSNVIELINKWRFVQTAQIDPRVRNKKMPDDVVTESMRYVIAHEVGHTLGFPHNMGASSAWPVDSLRSAAFTQKYGTTPSIMDYARQNYVAQPTDHGVRLTPPDLGVYDYYAVRWTYRYLPQFTDEWDEQATVESWVDAVAGDSVYRYGRQQMMRYDPSSIEEDLGDDPIRAGDYGIANLKYILSHLEEWITDDADYLHRLGLYTELNGQYLRYIENVMINIGGLYLTQVKEGTRGEAIVPVPKATQRASLRWVMDQYRNMDWLDNASLKRHFPLGVSGSSDVRDKVANDFKAQIVNVVLSSYYSDSPYTVREFMDDLYAETWANVLARRASTAGERALQRTMVAMFTEPLAADSGSSEEVLQEFTSRSGDRFGPAGMGFQSEVNISAIDDSAVYLIDLAVRSRDLLYQAISRSRGEDKAHYQALLIGLNDALKDKL</sequence>
<dbReference type="AlphaFoldDB" id="A0A060D222"/>